<dbReference type="InterPro" id="IPR000056">
    <property type="entry name" value="Ribul_P_3_epim-like"/>
</dbReference>
<evidence type="ECO:0000256" key="1">
    <source>
        <dbReference type="ARBA" id="ARBA00022723"/>
    </source>
</evidence>
<name>A0A914R8N1_PAREQ</name>
<protein>
    <submittedName>
        <fullName evidence="4">Ribulose-phosphate 3-epimerase</fullName>
    </submittedName>
</protein>
<organism evidence="3 4">
    <name type="scientific">Parascaris equorum</name>
    <name type="common">Equine roundworm</name>
    <dbReference type="NCBI Taxonomy" id="6256"/>
    <lineage>
        <taxon>Eukaryota</taxon>
        <taxon>Metazoa</taxon>
        <taxon>Ecdysozoa</taxon>
        <taxon>Nematoda</taxon>
        <taxon>Chromadorea</taxon>
        <taxon>Rhabditida</taxon>
        <taxon>Spirurina</taxon>
        <taxon>Ascaridomorpha</taxon>
        <taxon>Ascaridoidea</taxon>
        <taxon>Ascarididae</taxon>
        <taxon>Parascaris</taxon>
    </lineage>
</organism>
<dbReference type="InterPro" id="IPR013785">
    <property type="entry name" value="Aldolase_TIM"/>
</dbReference>
<reference evidence="4" key="1">
    <citation type="submission" date="2022-11" db="UniProtKB">
        <authorList>
            <consortium name="WormBaseParasite"/>
        </authorList>
    </citation>
    <scope>IDENTIFICATION</scope>
</reference>
<keyword evidence="3" id="KW-1185">Reference proteome</keyword>
<dbReference type="WBParaSite" id="PEQ_0000105501-mRNA-1">
    <property type="protein sequence ID" value="PEQ_0000105501-mRNA-1"/>
    <property type="gene ID" value="PEQ_0000105501"/>
</dbReference>
<evidence type="ECO:0000256" key="2">
    <source>
        <dbReference type="ARBA" id="ARBA00023235"/>
    </source>
</evidence>
<dbReference type="SUPFAM" id="SSF51366">
    <property type="entry name" value="Ribulose-phoshate binding barrel"/>
    <property type="match status" value="1"/>
</dbReference>
<dbReference type="InterPro" id="IPR011060">
    <property type="entry name" value="RibuloseP-bd_barrel"/>
</dbReference>
<dbReference type="Gene3D" id="3.20.20.70">
    <property type="entry name" value="Aldolase class I"/>
    <property type="match status" value="1"/>
</dbReference>
<dbReference type="GO" id="GO:0016857">
    <property type="term" value="F:racemase and epimerase activity, acting on carbohydrates and derivatives"/>
    <property type="evidence" value="ECO:0007669"/>
    <property type="project" value="InterPro"/>
</dbReference>
<dbReference type="Proteomes" id="UP000887564">
    <property type="component" value="Unplaced"/>
</dbReference>
<dbReference type="GO" id="GO:0005975">
    <property type="term" value="P:carbohydrate metabolic process"/>
    <property type="evidence" value="ECO:0007669"/>
    <property type="project" value="InterPro"/>
</dbReference>
<keyword evidence="1" id="KW-0479">Metal-binding</keyword>
<evidence type="ECO:0000313" key="3">
    <source>
        <dbReference type="Proteomes" id="UP000887564"/>
    </source>
</evidence>
<dbReference type="Pfam" id="PF00834">
    <property type="entry name" value="Ribul_P_3_epim"/>
    <property type="match status" value="1"/>
</dbReference>
<dbReference type="PANTHER" id="PTHR11749">
    <property type="entry name" value="RIBULOSE-5-PHOSPHATE-3-EPIMERASE"/>
    <property type="match status" value="1"/>
</dbReference>
<sequence length="96" mass="10492">MATNPQQWIQPMKKVQLSMIDLQAGANLLTFHLEAAEMKDGDDAIYATIHAIRRAGMKVGIAIKPPTPVEKLLKFATQIDQALIMSVEPGFGGMTQ</sequence>
<evidence type="ECO:0000313" key="4">
    <source>
        <dbReference type="WBParaSite" id="PEQ_0000105501-mRNA-1"/>
    </source>
</evidence>
<dbReference type="GO" id="GO:0046872">
    <property type="term" value="F:metal ion binding"/>
    <property type="evidence" value="ECO:0007669"/>
    <property type="project" value="UniProtKB-KW"/>
</dbReference>
<accession>A0A914R8N1</accession>
<keyword evidence="2" id="KW-0413">Isomerase</keyword>
<proteinExistence type="predicted"/>
<dbReference type="AlphaFoldDB" id="A0A914R8N1"/>